<dbReference type="Pfam" id="PF06699">
    <property type="entry name" value="PIG-F"/>
    <property type="match status" value="1"/>
</dbReference>
<keyword evidence="3" id="KW-0337">GPI-anchor biosynthesis</keyword>
<dbReference type="UniPathway" id="UPA00196"/>
<evidence type="ECO:0000313" key="9">
    <source>
        <dbReference type="EMBL" id="OWT42717.1"/>
    </source>
</evidence>
<feature type="transmembrane region" description="Helical" evidence="8">
    <location>
        <begin position="111"/>
        <end position="138"/>
    </location>
</feature>
<organism evidence="9 10">
    <name type="scientific">Pochonia chlamydosporia 170</name>
    <dbReference type="NCBI Taxonomy" id="1380566"/>
    <lineage>
        <taxon>Eukaryota</taxon>
        <taxon>Fungi</taxon>
        <taxon>Dikarya</taxon>
        <taxon>Ascomycota</taxon>
        <taxon>Pezizomycotina</taxon>
        <taxon>Sordariomycetes</taxon>
        <taxon>Hypocreomycetidae</taxon>
        <taxon>Hypocreales</taxon>
        <taxon>Clavicipitaceae</taxon>
        <taxon>Pochonia</taxon>
    </lineage>
</organism>
<name>A0A219APG4_METCM</name>
<evidence type="ECO:0000256" key="2">
    <source>
        <dbReference type="ARBA" id="ARBA00004687"/>
    </source>
</evidence>
<feature type="transmembrane region" description="Helical" evidence="8">
    <location>
        <begin position="144"/>
        <end position="164"/>
    </location>
</feature>
<dbReference type="InterPro" id="IPR009580">
    <property type="entry name" value="GPI_biosynthesis_protein_Pig-F"/>
</dbReference>
<proteinExistence type="predicted"/>
<evidence type="ECO:0000313" key="10">
    <source>
        <dbReference type="Proteomes" id="UP000078397"/>
    </source>
</evidence>
<evidence type="ECO:0000256" key="5">
    <source>
        <dbReference type="ARBA" id="ARBA00022824"/>
    </source>
</evidence>
<comment type="caution">
    <text evidence="9">The sequence shown here is derived from an EMBL/GenBank/DDBJ whole genome shotgun (WGS) entry which is preliminary data.</text>
</comment>
<dbReference type="GO" id="GO:0006506">
    <property type="term" value="P:GPI anchor biosynthetic process"/>
    <property type="evidence" value="ECO:0007669"/>
    <property type="project" value="UniProtKB-UniPathway"/>
</dbReference>
<sequence length="208" mass="21941">MSSTLVKEPSAQGGDTKTKLTLTPVPIIDSPVSKSLALARPVLLLSVLWLRFGSLVAEPVSTLQLALPVVALIQTAYAITCLPVAGSQTAKVSKKPRPGEKKKVDANGPNAISTAILALLLTAIATPAVYILFVLFGAPFLDHVAHTLLCSAHFSLLALFPIFYSRGINGDSCCCSWCFCSSGRNVWWAGWRRGGGLVRSGSYSVGLG</sequence>
<accession>A0A219APG4</accession>
<evidence type="ECO:0000256" key="3">
    <source>
        <dbReference type="ARBA" id="ARBA00022502"/>
    </source>
</evidence>
<keyword evidence="7 8" id="KW-0472">Membrane</keyword>
<dbReference type="STRING" id="1380566.A0A219APG4"/>
<dbReference type="RefSeq" id="XP_022285198.1">
    <property type="nucleotide sequence ID" value="XM_022429786.1"/>
</dbReference>
<keyword evidence="5" id="KW-0256">Endoplasmic reticulum</keyword>
<comment type="subcellular location">
    <subcellularLocation>
        <location evidence="1">Endoplasmic reticulum membrane</location>
        <topology evidence="1">Multi-pass membrane protein</topology>
    </subcellularLocation>
</comment>
<keyword evidence="10" id="KW-1185">Reference proteome</keyword>
<evidence type="ECO:0000256" key="8">
    <source>
        <dbReference type="SAM" id="Phobius"/>
    </source>
</evidence>
<dbReference type="KEGG" id="pchm:VFPPC_18130"/>
<evidence type="ECO:0000256" key="4">
    <source>
        <dbReference type="ARBA" id="ARBA00022692"/>
    </source>
</evidence>
<protein>
    <submittedName>
        <fullName evidence="9">GPI biosynthesis protein family pig-F domain-containing protein</fullName>
    </submittedName>
</protein>
<comment type="pathway">
    <text evidence="2">Glycolipid biosynthesis; glycosylphosphatidylinositol-anchor biosynthesis.</text>
</comment>
<evidence type="ECO:0000256" key="6">
    <source>
        <dbReference type="ARBA" id="ARBA00022989"/>
    </source>
</evidence>
<dbReference type="AlphaFoldDB" id="A0A219APG4"/>
<dbReference type="Proteomes" id="UP000078397">
    <property type="component" value="Unassembled WGS sequence"/>
</dbReference>
<keyword evidence="6 8" id="KW-1133">Transmembrane helix</keyword>
<feature type="transmembrane region" description="Helical" evidence="8">
    <location>
        <begin position="63"/>
        <end position="85"/>
    </location>
</feature>
<dbReference type="GeneID" id="28852058"/>
<evidence type="ECO:0000256" key="1">
    <source>
        <dbReference type="ARBA" id="ARBA00004477"/>
    </source>
</evidence>
<reference evidence="9 10" key="1">
    <citation type="journal article" date="2016" name="PLoS Pathog.">
        <title>Biosynthesis of antibiotic leucinostatins in bio-control fungus Purpureocillium lilacinum and their inhibition on phytophthora revealed by genome mining.</title>
        <authorList>
            <person name="Wang G."/>
            <person name="Liu Z."/>
            <person name="Lin R."/>
            <person name="Li E."/>
            <person name="Mao Z."/>
            <person name="Ling J."/>
            <person name="Yang Y."/>
            <person name="Yin W.B."/>
            <person name="Xie B."/>
        </authorList>
    </citation>
    <scope>NUCLEOTIDE SEQUENCE [LARGE SCALE GENOMIC DNA]</scope>
    <source>
        <strain evidence="9">170</strain>
    </source>
</reference>
<dbReference type="OrthoDB" id="17366at2759"/>
<keyword evidence="4 8" id="KW-0812">Transmembrane</keyword>
<dbReference type="GO" id="GO:0005789">
    <property type="term" value="C:endoplasmic reticulum membrane"/>
    <property type="evidence" value="ECO:0007669"/>
    <property type="project" value="UniProtKB-SubCell"/>
</dbReference>
<dbReference type="EMBL" id="LSBJ02000007">
    <property type="protein sequence ID" value="OWT42717.1"/>
    <property type="molecule type" value="Genomic_DNA"/>
</dbReference>
<evidence type="ECO:0000256" key="7">
    <source>
        <dbReference type="ARBA" id="ARBA00023136"/>
    </source>
</evidence>
<gene>
    <name evidence="9" type="ORF">VFPPC_18130</name>
</gene>